<comment type="subcellular location">
    <subcellularLocation>
        <location evidence="1">Virion</location>
    </subcellularLocation>
</comment>
<keyword evidence="2" id="KW-0946">Virion</keyword>
<evidence type="ECO:0000256" key="2">
    <source>
        <dbReference type="ARBA" id="ARBA00022844"/>
    </source>
</evidence>
<reference evidence="3" key="1">
    <citation type="submission" date="2019-08" db="EMBL/GenBank/DDBJ databases">
        <authorList>
            <person name="Wright A.A."/>
            <person name="Harper S."/>
        </authorList>
    </citation>
    <scope>NUCLEOTIDE SEQUENCE</scope>
    <source>
        <strain evidence="3">WA1</strain>
    </source>
</reference>
<dbReference type="SUPFAM" id="SSF88633">
    <property type="entry name" value="Positive stranded ssRNA viruses"/>
    <property type="match status" value="1"/>
</dbReference>
<name>A0A6C0X1D0_9VIRU</name>
<organism evidence="3">
    <name type="scientific">Apple picorna-like virus 1</name>
    <dbReference type="NCBI Taxonomy" id="2709736"/>
    <lineage>
        <taxon>Viruses</taxon>
        <taxon>Riboviria</taxon>
        <taxon>Orthornavirae</taxon>
        <taxon>Pisuviricota</taxon>
        <taxon>Pisoniviricetes</taxon>
        <taxon>Picornavirales</taxon>
    </lineage>
</organism>
<proteinExistence type="predicted"/>
<dbReference type="GO" id="GO:0044423">
    <property type="term" value="C:virion component"/>
    <property type="evidence" value="ECO:0007669"/>
    <property type="project" value="UniProtKB-KW"/>
</dbReference>
<protein>
    <submittedName>
        <fullName evidence="3">Uncharacterized protein</fullName>
    </submittedName>
</protein>
<accession>A0A6C0X1D0</accession>
<dbReference type="Gene3D" id="2.60.120.20">
    <property type="match status" value="1"/>
</dbReference>
<dbReference type="EMBL" id="MN386967">
    <property type="protein sequence ID" value="QIC52834.1"/>
    <property type="molecule type" value="Genomic_RNA"/>
</dbReference>
<sequence>MSRETDIVEQFKDLDVAETVKTLTDTPTTIPTSGPGLHVQNAYLAAKSLSELLGQKKQVGVIRVTNGMNAGTHISTISYDYNYAMNNHFGNGDLANNTATKFFKGFRANLKVTYEVTSMFQQQGALILNAINIPPILYNNMSFSKVNIYNLAKLPRRFLTLGHNGTYEAVIPWESNLKFWPFSNFASEVLPQDMVSGDLGTSSSSYNSNGSLILRVFAPMKVGPTATDFCQVRIYSQLTNIEFCVYSPVQGGL</sequence>
<dbReference type="InterPro" id="IPR029053">
    <property type="entry name" value="Viral_coat"/>
</dbReference>
<evidence type="ECO:0000313" key="3">
    <source>
        <dbReference type="EMBL" id="QIC52834.1"/>
    </source>
</evidence>
<evidence type="ECO:0000256" key="1">
    <source>
        <dbReference type="ARBA" id="ARBA00004328"/>
    </source>
</evidence>